<dbReference type="CDD" id="cd20251">
    <property type="entry name" value="Complex1_LYR_SF"/>
    <property type="match status" value="1"/>
</dbReference>
<reference evidence="2" key="1">
    <citation type="journal article" date="2021" name="Sci. Rep.">
        <title>Diploid genomic architecture of Nitzschia inconspicua, an elite biomass production diatom.</title>
        <authorList>
            <person name="Oliver A."/>
            <person name="Podell S."/>
            <person name="Pinowska A."/>
            <person name="Traller J.C."/>
            <person name="Smith S.R."/>
            <person name="McClure R."/>
            <person name="Beliaev A."/>
            <person name="Bohutskyi P."/>
            <person name="Hill E.A."/>
            <person name="Rabines A."/>
            <person name="Zheng H."/>
            <person name="Allen L.Z."/>
            <person name="Kuo A."/>
            <person name="Grigoriev I.V."/>
            <person name="Allen A.E."/>
            <person name="Hazlebeck D."/>
            <person name="Allen E.E."/>
        </authorList>
    </citation>
    <scope>NUCLEOTIDE SEQUENCE</scope>
    <source>
        <strain evidence="2">Hildebrandi</strain>
    </source>
</reference>
<proteinExistence type="predicted"/>
<accession>A0A9K3KQJ3</accession>
<comment type="caution">
    <text evidence="2">The sequence shown here is derived from an EMBL/GenBank/DDBJ whole genome shotgun (WGS) entry which is preliminary data.</text>
</comment>
<gene>
    <name evidence="2" type="ORF">IV203_015973</name>
    <name evidence="3" type="ORF">IV203_030636</name>
</gene>
<dbReference type="EMBL" id="JAGRRH010000020">
    <property type="protein sequence ID" value="KAG7347268.1"/>
    <property type="molecule type" value="Genomic_DNA"/>
</dbReference>
<reference evidence="2" key="2">
    <citation type="submission" date="2021-04" db="EMBL/GenBank/DDBJ databases">
        <authorList>
            <person name="Podell S."/>
        </authorList>
    </citation>
    <scope>NUCLEOTIDE SEQUENCE</scope>
    <source>
        <strain evidence="2">Hildebrandi</strain>
    </source>
</reference>
<dbReference type="EMBL" id="JAGRRH010000006">
    <property type="protein sequence ID" value="KAG7367893.1"/>
    <property type="molecule type" value="Genomic_DNA"/>
</dbReference>
<keyword evidence="4" id="KW-1185">Reference proteome</keyword>
<dbReference type="Pfam" id="PF05347">
    <property type="entry name" value="Complex1_LYR"/>
    <property type="match status" value="1"/>
</dbReference>
<evidence type="ECO:0000313" key="4">
    <source>
        <dbReference type="Proteomes" id="UP000693970"/>
    </source>
</evidence>
<dbReference type="Proteomes" id="UP000693970">
    <property type="component" value="Unassembled WGS sequence"/>
</dbReference>
<sequence length="87" mass="9988">MATPATRTKALSLYRKLLRAAMRMPTPNRQNFVIRKTRTEFKASMRLTDPEAINEAIRLADTNLDTVLVQAEHLTKLMKDPNYQADI</sequence>
<dbReference type="OrthoDB" id="275715at2759"/>
<organism evidence="2 4">
    <name type="scientific">Nitzschia inconspicua</name>
    <dbReference type="NCBI Taxonomy" id="303405"/>
    <lineage>
        <taxon>Eukaryota</taxon>
        <taxon>Sar</taxon>
        <taxon>Stramenopiles</taxon>
        <taxon>Ochrophyta</taxon>
        <taxon>Bacillariophyta</taxon>
        <taxon>Bacillariophyceae</taxon>
        <taxon>Bacillariophycidae</taxon>
        <taxon>Bacillariales</taxon>
        <taxon>Bacillariaceae</taxon>
        <taxon>Nitzschia</taxon>
    </lineage>
</organism>
<dbReference type="AlphaFoldDB" id="A0A9K3KQJ3"/>
<evidence type="ECO:0000259" key="1">
    <source>
        <dbReference type="Pfam" id="PF05347"/>
    </source>
</evidence>
<evidence type="ECO:0000313" key="2">
    <source>
        <dbReference type="EMBL" id="KAG7347268.1"/>
    </source>
</evidence>
<evidence type="ECO:0000313" key="3">
    <source>
        <dbReference type="EMBL" id="KAG7367893.1"/>
    </source>
</evidence>
<feature type="domain" description="Complex 1 LYR protein" evidence="1">
    <location>
        <begin position="9"/>
        <end position="65"/>
    </location>
</feature>
<dbReference type="InterPro" id="IPR008011">
    <property type="entry name" value="Complex1_LYR_dom"/>
</dbReference>
<protein>
    <submittedName>
        <fullName evidence="2">Complex 1 LYR family protein</fullName>
    </submittedName>
</protein>
<name>A0A9K3KQJ3_9STRA</name>